<dbReference type="AlphaFoldDB" id="A0A3M6U1A1"/>
<protein>
    <submittedName>
        <fullName evidence="1">Uncharacterized protein</fullName>
    </submittedName>
</protein>
<dbReference type="Proteomes" id="UP000275408">
    <property type="component" value="Unassembled WGS sequence"/>
</dbReference>
<dbReference type="Gene3D" id="2.60.40.1900">
    <property type="entry name" value="Beta-microseminoprotein (PSP94) domain"/>
    <property type="match status" value="1"/>
</dbReference>
<accession>A0A3M6U1A1</accession>
<comment type="caution">
    <text evidence="1">The sequence shown here is derived from an EMBL/GenBank/DDBJ whole genome shotgun (WGS) entry which is preliminary data.</text>
</comment>
<reference evidence="1 2" key="1">
    <citation type="journal article" date="2018" name="Sci. Rep.">
        <title>Comparative analysis of the Pocillopora damicornis genome highlights role of immune system in coral evolution.</title>
        <authorList>
            <person name="Cunning R."/>
            <person name="Bay R.A."/>
            <person name="Gillette P."/>
            <person name="Baker A.C."/>
            <person name="Traylor-Knowles N."/>
        </authorList>
    </citation>
    <scope>NUCLEOTIDE SEQUENCE [LARGE SCALE GENOMIC DNA]</scope>
    <source>
        <strain evidence="1">RSMAS</strain>
        <tissue evidence="1">Whole animal</tissue>
    </source>
</reference>
<evidence type="ECO:0000313" key="2">
    <source>
        <dbReference type="Proteomes" id="UP000275408"/>
    </source>
</evidence>
<dbReference type="EMBL" id="RCHS01002416">
    <property type="protein sequence ID" value="RMX47475.1"/>
    <property type="molecule type" value="Genomic_DNA"/>
</dbReference>
<name>A0A3M6U1A1_POCDA</name>
<proteinExistence type="predicted"/>
<gene>
    <name evidence="1" type="ORF">pdam_00002097</name>
</gene>
<organism evidence="1 2">
    <name type="scientific">Pocillopora damicornis</name>
    <name type="common">Cauliflower coral</name>
    <name type="synonym">Millepora damicornis</name>
    <dbReference type="NCBI Taxonomy" id="46731"/>
    <lineage>
        <taxon>Eukaryota</taxon>
        <taxon>Metazoa</taxon>
        <taxon>Cnidaria</taxon>
        <taxon>Anthozoa</taxon>
        <taxon>Hexacorallia</taxon>
        <taxon>Scleractinia</taxon>
        <taxon>Astrocoeniina</taxon>
        <taxon>Pocilloporidae</taxon>
        <taxon>Pocillopora</taxon>
    </lineage>
</organism>
<dbReference type="OrthoDB" id="5967113at2759"/>
<sequence>MYWERTALNEIVARNCSEVDPELGGNFTNRCSSPYGDMTKWSFKESCFCEKKSLRQEFRHKLSIVNLTNILELTRGFVNKATNFTNKELFFNYLSLWFKSGALLLNPVNHSNDMVALNFSQAIFQTTRTENVFKPHSDSFCPKEVIRLDLQGKCAKNSLGGNTIFFSPYLLTICFSDALCQDEDANTYINGSTWSIGDCIDCYCHNGVISCSKTLSVITSNEENTERCSQPDCNVAAFLKANRGICKGK</sequence>
<evidence type="ECO:0000313" key="1">
    <source>
        <dbReference type="EMBL" id="RMX47475.1"/>
    </source>
</evidence>
<keyword evidence="2" id="KW-1185">Reference proteome</keyword>